<evidence type="ECO:0000259" key="2">
    <source>
        <dbReference type="Pfam" id="PF18075"/>
    </source>
</evidence>
<dbReference type="EMBL" id="ANMG01000029">
    <property type="protein sequence ID" value="EMD26714.1"/>
    <property type="molecule type" value="Genomic_DNA"/>
</dbReference>
<organism evidence="3 4">
    <name type="scientific">Amycolatopsis azurea DSM 43854</name>
    <dbReference type="NCBI Taxonomy" id="1238180"/>
    <lineage>
        <taxon>Bacteria</taxon>
        <taxon>Bacillati</taxon>
        <taxon>Actinomycetota</taxon>
        <taxon>Actinomycetes</taxon>
        <taxon>Pseudonocardiales</taxon>
        <taxon>Pseudonocardiaceae</taxon>
        <taxon>Amycolatopsis</taxon>
    </lineage>
</organism>
<name>M2NVY2_9PSEU</name>
<dbReference type="Gene3D" id="3.30.70.3040">
    <property type="match status" value="1"/>
</dbReference>
<dbReference type="AlphaFoldDB" id="M2NVY2"/>
<comment type="caution">
    <text evidence="3">The sequence shown here is derived from an EMBL/GenBank/DDBJ whole genome shotgun (WGS) entry which is preliminary data.</text>
</comment>
<reference evidence="3 4" key="1">
    <citation type="submission" date="2012-10" db="EMBL/GenBank/DDBJ databases">
        <title>Genome assembly of Amycolatopsis azurea DSM 43854.</title>
        <authorList>
            <person name="Khatri I."/>
            <person name="Kaur I."/>
            <person name="Subramanian S."/>
            <person name="Mayilraj S."/>
        </authorList>
    </citation>
    <scope>NUCLEOTIDE SEQUENCE [LARGE SCALE GENOMIC DNA]</scope>
    <source>
        <strain evidence="3 4">DSM 43854</strain>
    </source>
</reference>
<dbReference type="Proteomes" id="UP000014137">
    <property type="component" value="Unassembled WGS sequence"/>
</dbReference>
<proteinExistence type="predicted"/>
<dbReference type="Pfam" id="PF18075">
    <property type="entry name" value="FtsX_ECD"/>
    <property type="match status" value="1"/>
</dbReference>
<keyword evidence="1" id="KW-1133">Transmembrane helix</keyword>
<gene>
    <name evidence="3" type="ORF">C791_2895</name>
</gene>
<feature type="domain" description="FtsX extracellular" evidence="2">
    <location>
        <begin position="79"/>
        <end position="153"/>
    </location>
</feature>
<keyword evidence="1" id="KW-0812">Transmembrane</keyword>
<evidence type="ECO:0000313" key="3">
    <source>
        <dbReference type="EMBL" id="EMD26714.1"/>
    </source>
</evidence>
<dbReference type="InterPro" id="IPR040690">
    <property type="entry name" value="FtsX_ECD"/>
</dbReference>
<evidence type="ECO:0000256" key="1">
    <source>
        <dbReference type="SAM" id="Phobius"/>
    </source>
</evidence>
<sequence length="186" mass="20146">MMIVPVEEDASKPKASGWLLWVLGAVAVLVVAAAVTTAVVVLNRVTEPPTPAALPRDTVPVPLGKRELCGLRLVVYIETDEGMTRAAQALRDDQKARRVLTETKAESYERFKKIFADKPELVKLTTPDVLPAVVHLVPVAGTDPEAWANELRQRLPEATKVDVLDPVAAAAKMKTTTPPCPPEGER</sequence>
<accession>M2NVY2</accession>
<evidence type="ECO:0000313" key="4">
    <source>
        <dbReference type="Proteomes" id="UP000014137"/>
    </source>
</evidence>
<keyword evidence="1" id="KW-0472">Membrane</keyword>
<protein>
    <recommendedName>
        <fullName evidence="2">FtsX extracellular domain-containing protein</fullName>
    </recommendedName>
</protein>
<dbReference type="PATRIC" id="fig|1238180.3.peg.3494"/>
<feature type="transmembrane region" description="Helical" evidence="1">
    <location>
        <begin position="20"/>
        <end position="42"/>
    </location>
</feature>